<dbReference type="EMBL" id="FQZO01000001">
    <property type="protein sequence ID" value="SHI46316.1"/>
    <property type="molecule type" value="Genomic_DNA"/>
</dbReference>
<evidence type="ECO:0000313" key="2">
    <source>
        <dbReference type="EMBL" id="SHI46316.1"/>
    </source>
</evidence>
<feature type="transmembrane region" description="Helical" evidence="1">
    <location>
        <begin position="9"/>
        <end position="27"/>
    </location>
</feature>
<evidence type="ECO:0000256" key="1">
    <source>
        <dbReference type="SAM" id="Phobius"/>
    </source>
</evidence>
<dbReference type="Proteomes" id="UP000184080">
    <property type="component" value="Unassembled WGS sequence"/>
</dbReference>
<reference evidence="2 3" key="1">
    <citation type="submission" date="2016-11" db="EMBL/GenBank/DDBJ databases">
        <authorList>
            <person name="Jaros S."/>
            <person name="Januszkiewicz K."/>
            <person name="Wedrychowicz H."/>
        </authorList>
    </citation>
    <scope>NUCLEOTIDE SEQUENCE [LARGE SCALE GENOMIC DNA]</scope>
    <source>
        <strain evidence="2 3">DSM 21864</strain>
    </source>
</reference>
<dbReference type="RefSeq" id="WP_073003817.1">
    <property type="nucleotide sequence ID" value="NZ_FQZO01000001.1"/>
</dbReference>
<dbReference type="OrthoDB" id="9812338at2"/>
<keyword evidence="3" id="KW-1185">Reference proteome</keyword>
<proteinExistence type="predicted"/>
<name>A0A1M6BC96_9CLOT</name>
<keyword evidence="1" id="KW-0812">Transmembrane</keyword>
<organism evidence="2 3">
    <name type="scientific">Clostridium amylolyticum</name>
    <dbReference type="NCBI Taxonomy" id="1121298"/>
    <lineage>
        <taxon>Bacteria</taxon>
        <taxon>Bacillati</taxon>
        <taxon>Bacillota</taxon>
        <taxon>Clostridia</taxon>
        <taxon>Eubacteriales</taxon>
        <taxon>Clostridiaceae</taxon>
        <taxon>Clostridium</taxon>
    </lineage>
</organism>
<keyword evidence="1" id="KW-1133">Transmembrane helix</keyword>
<protein>
    <submittedName>
        <fullName evidence="2">Uncharacterized protein</fullName>
    </submittedName>
</protein>
<dbReference type="AlphaFoldDB" id="A0A1M6BC96"/>
<evidence type="ECO:0000313" key="3">
    <source>
        <dbReference type="Proteomes" id="UP000184080"/>
    </source>
</evidence>
<sequence>MKGKKILKFILYFIILLSASLNLYFLIPHKVSESISTGSYLSTDASNGKVYRLSIMQDNKVLLYGPKDDLLEGKLEFVEKENCYLIKTDSNIYQVIASDDTIFLPIIENERIISKLFKKVHDPLPNASLD</sequence>
<gene>
    <name evidence="2" type="ORF">SAMN05444401_0711</name>
</gene>
<keyword evidence="1" id="KW-0472">Membrane</keyword>
<accession>A0A1M6BC96</accession>